<dbReference type="Gene3D" id="3.40.50.360">
    <property type="match status" value="1"/>
</dbReference>
<evidence type="ECO:0000313" key="2">
    <source>
        <dbReference type="EMBL" id="OIQ76871.1"/>
    </source>
</evidence>
<organism evidence="2">
    <name type="scientific">mine drainage metagenome</name>
    <dbReference type="NCBI Taxonomy" id="410659"/>
    <lineage>
        <taxon>unclassified sequences</taxon>
        <taxon>metagenomes</taxon>
        <taxon>ecological metagenomes</taxon>
    </lineage>
</organism>
<dbReference type="PANTHER" id="PTHR30543:SF21">
    <property type="entry name" value="NAD(P)H-DEPENDENT FMN REDUCTASE LOT6"/>
    <property type="match status" value="1"/>
</dbReference>
<dbReference type="EMBL" id="MLJW01001750">
    <property type="protein sequence ID" value="OIQ76871.1"/>
    <property type="molecule type" value="Genomic_DNA"/>
</dbReference>
<dbReference type="InterPro" id="IPR050712">
    <property type="entry name" value="NAD(P)H-dep_reductase"/>
</dbReference>
<dbReference type="EC" id="1.7.-.-" evidence="2"/>
<sequence>MRILAISGSLRAKSTNTALLRAAALVAPGDVEVTLYEGLGDLPMFNPDIEATEPPAVMSLWSQISDSDAVIIASPEYAHGITGVLKNALDWMVGCGAFVDKPVALLNASPRASHAQAALKETLLMIMARPIEKASVEIDLIGTTPNASDLAADPEITALLETALAELALQVRT</sequence>
<dbReference type="GO" id="GO:0005829">
    <property type="term" value="C:cytosol"/>
    <property type="evidence" value="ECO:0007669"/>
    <property type="project" value="TreeGrafter"/>
</dbReference>
<dbReference type="GO" id="GO:0010181">
    <property type="term" value="F:FMN binding"/>
    <property type="evidence" value="ECO:0007669"/>
    <property type="project" value="TreeGrafter"/>
</dbReference>
<dbReference type="InterPro" id="IPR029039">
    <property type="entry name" value="Flavoprotein-like_sf"/>
</dbReference>
<dbReference type="PANTHER" id="PTHR30543">
    <property type="entry name" value="CHROMATE REDUCTASE"/>
    <property type="match status" value="1"/>
</dbReference>
<evidence type="ECO:0000259" key="1">
    <source>
        <dbReference type="Pfam" id="PF03358"/>
    </source>
</evidence>
<dbReference type="GO" id="GO:0016491">
    <property type="term" value="F:oxidoreductase activity"/>
    <property type="evidence" value="ECO:0007669"/>
    <property type="project" value="UniProtKB-KW"/>
</dbReference>
<comment type="caution">
    <text evidence="2">The sequence shown here is derived from an EMBL/GenBank/DDBJ whole genome shotgun (WGS) entry which is preliminary data.</text>
</comment>
<feature type="domain" description="NADPH-dependent FMN reductase-like" evidence="1">
    <location>
        <begin position="1"/>
        <end position="125"/>
    </location>
</feature>
<accession>A0A1J5QA55</accession>
<gene>
    <name evidence="2" type="primary">azr_6</name>
    <name evidence="2" type="ORF">GALL_414380</name>
</gene>
<name>A0A1J5QA55_9ZZZZ</name>
<dbReference type="InterPro" id="IPR005025">
    <property type="entry name" value="FMN_Rdtase-like_dom"/>
</dbReference>
<reference evidence="2" key="1">
    <citation type="submission" date="2016-10" db="EMBL/GenBank/DDBJ databases">
        <title>Sequence of Gallionella enrichment culture.</title>
        <authorList>
            <person name="Poehlein A."/>
            <person name="Muehling M."/>
            <person name="Daniel R."/>
        </authorList>
    </citation>
    <scope>NUCLEOTIDE SEQUENCE</scope>
</reference>
<dbReference type="SUPFAM" id="SSF52218">
    <property type="entry name" value="Flavoproteins"/>
    <property type="match status" value="1"/>
</dbReference>
<proteinExistence type="predicted"/>
<protein>
    <submittedName>
        <fullName evidence="2">FMN-dependent NADPH-azoreductase</fullName>
        <ecNumber evidence="2">1.7.-.-</ecNumber>
    </submittedName>
</protein>
<keyword evidence="2" id="KW-0560">Oxidoreductase</keyword>
<dbReference type="AlphaFoldDB" id="A0A1J5QA55"/>
<dbReference type="Pfam" id="PF03358">
    <property type="entry name" value="FMN_red"/>
    <property type="match status" value="1"/>
</dbReference>